<keyword evidence="5" id="KW-1185">Reference proteome</keyword>
<evidence type="ECO:0008006" key="6">
    <source>
        <dbReference type="Google" id="ProtNLM"/>
    </source>
</evidence>
<feature type="domain" description="IPT/TIG" evidence="2">
    <location>
        <begin position="240"/>
        <end position="313"/>
    </location>
</feature>
<dbReference type="PANTHER" id="PTHR31378:SF9">
    <property type="entry name" value="EGF-LIKE DOMAIN-CONTAINING PROTEIN"/>
    <property type="match status" value="1"/>
</dbReference>
<name>F4Q2A6_CACFS</name>
<evidence type="ECO:0000256" key="1">
    <source>
        <dbReference type="SAM" id="Phobius"/>
    </source>
</evidence>
<keyword evidence="1" id="KW-1133">Transmembrane helix</keyword>
<dbReference type="OrthoDB" id="19519at2759"/>
<dbReference type="InterPro" id="IPR054484">
    <property type="entry name" value="ComC_SSD"/>
</dbReference>
<dbReference type="InterPro" id="IPR014756">
    <property type="entry name" value="Ig_E-set"/>
</dbReference>
<dbReference type="EMBL" id="GL883020">
    <property type="protein sequence ID" value="EGG18126.1"/>
    <property type="molecule type" value="Genomic_DNA"/>
</dbReference>
<dbReference type="AlphaFoldDB" id="F4Q2A6"/>
<evidence type="ECO:0000259" key="2">
    <source>
        <dbReference type="Pfam" id="PF01833"/>
    </source>
</evidence>
<dbReference type="InterPro" id="IPR002909">
    <property type="entry name" value="IPT_dom"/>
</dbReference>
<dbReference type="STRING" id="1054147.F4Q2A6"/>
<accession>F4Q2A6</accession>
<dbReference type="InterPro" id="IPR013783">
    <property type="entry name" value="Ig-like_fold"/>
</dbReference>
<keyword evidence="1" id="KW-0472">Membrane</keyword>
<feature type="domain" description="ComC supersandwich" evidence="3">
    <location>
        <begin position="373"/>
        <end position="584"/>
    </location>
</feature>
<keyword evidence="1" id="KW-0812">Transmembrane</keyword>
<dbReference type="GeneID" id="14870110"/>
<reference evidence="5" key="1">
    <citation type="journal article" date="2011" name="Genome Res.">
        <title>Phylogeny-wide analysis of social amoeba genomes highlights ancient origins for complex intercellular communication.</title>
        <authorList>
            <person name="Heidel A.J."/>
            <person name="Lawal H.M."/>
            <person name="Felder M."/>
            <person name="Schilde C."/>
            <person name="Helps N.R."/>
            <person name="Tunggal B."/>
            <person name="Rivero F."/>
            <person name="John U."/>
            <person name="Schleicher M."/>
            <person name="Eichinger L."/>
            <person name="Platzer M."/>
            <person name="Noegel A.A."/>
            <person name="Schaap P."/>
            <person name="Gloeckner G."/>
        </authorList>
    </citation>
    <scope>NUCLEOTIDE SEQUENCE [LARGE SCALE GENOMIC DNA]</scope>
    <source>
        <strain evidence="5">SH3</strain>
    </source>
</reference>
<protein>
    <recommendedName>
        <fullName evidence="6">IPT/TIG domain-containing protein</fullName>
    </recommendedName>
</protein>
<evidence type="ECO:0000313" key="5">
    <source>
        <dbReference type="Proteomes" id="UP000007797"/>
    </source>
</evidence>
<proteinExistence type="predicted"/>
<dbReference type="Gene3D" id="2.60.40.10">
    <property type="entry name" value="Immunoglobulins"/>
    <property type="match status" value="1"/>
</dbReference>
<organism evidence="4 5">
    <name type="scientific">Cavenderia fasciculata</name>
    <name type="common">Slime mold</name>
    <name type="synonym">Dictyostelium fasciculatum</name>
    <dbReference type="NCBI Taxonomy" id="261658"/>
    <lineage>
        <taxon>Eukaryota</taxon>
        <taxon>Amoebozoa</taxon>
        <taxon>Evosea</taxon>
        <taxon>Eumycetozoa</taxon>
        <taxon>Dictyostelia</taxon>
        <taxon>Acytosteliales</taxon>
        <taxon>Cavenderiaceae</taxon>
        <taxon>Cavenderia</taxon>
    </lineage>
</organism>
<evidence type="ECO:0000259" key="3">
    <source>
        <dbReference type="Pfam" id="PF22933"/>
    </source>
</evidence>
<evidence type="ECO:0000313" key="4">
    <source>
        <dbReference type="EMBL" id="EGG18126.1"/>
    </source>
</evidence>
<dbReference type="Gene3D" id="2.10.25.10">
    <property type="entry name" value="Laminin"/>
    <property type="match status" value="1"/>
</dbReference>
<dbReference type="SUPFAM" id="SSF81296">
    <property type="entry name" value="E set domains"/>
    <property type="match status" value="1"/>
</dbReference>
<sequence>MRTGKQIINPIWELMIDLFRCCCFLPKKANLRKYLYFFCRCGCPHHALHISCFILQWSISNSKDGGVNGQCTPTQYDYSERGCLAGFTDQITLYQCIGGFIRFDTNNCIVTSSSTTGSIGPNRIINIYKCGLFLSLQSCGGTAWTYDLKSPLVIDKQRYLYTVNCWVGGEHIVYGTDSSVSTNPCVGGTIKSTSKQPIGYFTCPNCNHGTCQTSDNLLYCLCDGGWNGRFCDQLIPPGTPILTNVSGEVYDTSGGDLVISGDNLGDDVTSVLVQVGESPCINVTVNATTITCSIAPSTTLTPVTHLMVVNISGVTVEPYLYVNVLSTSMHNCASSCKNGTCTTNGCQCFRGYTGINCTQQQTNQTTVNGNNNNGTLEVEIGGSGALYQIRMLRIDEMNIDDVIVNTIDLTLVQWILSTNNETDKWVYSTNFNISKGEGGDTTTITTASMEVKFVFYVNATTVQFSNQQLDINAQTLKATIKIANYTFDGFLNKLSVAFETGFNASDVESCSIEQSTDQFNQDLYTSIQSPKGGLVSRYLSYAEVDTRPVRIETKLLSSTNSSQVAGITIPYFSQYGLVDPDFSIFFNDGDKVGNCIEQEEKSDDNQWRLITGVVVGGIGFIAIAGTIGLMAHRGRWMQKIRAKKVNHSIQME</sequence>
<dbReference type="PANTHER" id="PTHR31378">
    <property type="entry name" value="EGF-LIKE DOMAIN-CONTAINING PROTEIN-RELATED-RELATED"/>
    <property type="match status" value="1"/>
</dbReference>
<dbReference type="Pfam" id="PF01833">
    <property type="entry name" value="TIG"/>
    <property type="match status" value="1"/>
</dbReference>
<gene>
    <name evidence="4" type="ORF">DFA_06793</name>
</gene>
<dbReference type="RefSeq" id="XP_004366167.1">
    <property type="nucleotide sequence ID" value="XM_004366110.1"/>
</dbReference>
<dbReference type="Pfam" id="PF22933">
    <property type="entry name" value="ComC_SSD"/>
    <property type="match status" value="1"/>
</dbReference>
<feature type="transmembrane region" description="Helical" evidence="1">
    <location>
        <begin position="607"/>
        <end position="631"/>
    </location>
</feature>
<dbReference type="KEGG" id="dfa:DFA_06793"/>
<dbReference type="Proteomes" id="UP000007797">
    <property type="component" value="Unassembled WGS sequence"/>
</dbReference>
<dbReference type="CDD" id="cd00603">
    <property type="entry name" value="IPT_PCSR"/>
    <property type="match status" value="1"/>
</dbReference>